<evidence type="ECO:0000313" key="3">
    <source>
        <dbReference type="Proteomes" id="UP001519460"/>
    </source>
</evidence>
<reference evidence="2 3" key="1">
    <citation type="journal article" date="2023" name="Sci. Data">
        <title>Genome assembly of the Korean intertidal mud-creeper Batillaria attramentaria.</title>
        <authorList>
            <person name="Patra A.K."/>
            <person name="Ho P.T."/>
            <person name="Jun S."/>
            <person name="Lee S.J."/>
            <person name="Kim Y."/>
            <person name="Won Y.J."/>
        </authorList>
    </citation>
    <scope>NUCLEOTIDE SEQUENCE [LARGE SCALE GENOMIC DNA]</scope>
    <source>
        <strain evidence="2">Wonlab-2016</strain>
    </source>
</reference>
<proteinExistence type="predicted"/>
<evidence type="ECO:0000256" key="1">
    <source>
        <dbReference type="SAM" id="Phobius"/>
    </source>
</evidence>
<feature type="transmembrane region" description="Helical" evidence="1">
    <location>
        <begin position="47"/>
        <end position="68"/>
    </location>
</feature>
<dbReference type="AlphaFoldDB" id="A0ABD0KBZ1"/>
<keyword evidence="1" id="KW-0472">Membrane</keyword>
<comment type="caution">
    <text evidence="2">The sequence shown here is derived from an EMBL/GenBank/DDBJ whole genome shotgun (WGS) entry which is preliminary data.</text>
</comment>
<evidence type="ECO:0008006" key="4">
    <source>
        <dbReference type="Google" id="ProtNLM"/>
    </source>
</evidence>
<name>A0ABD0KBZ1_9CAEN</name>
<keyword evidence="1" id="KW-1133">Transmembrane helix</keyword>
<keyword evidence="3" id="KW-1185">Reference proteome</keyword>
<gene>
    <name evidence="2" type="ORF">BaRGS_00024194</name>
</gene>
<dbReference type="Proteomes" id="UP001519460">
    <property type="component" value="Unassembled WGS sequence"/>
</dbReference>
<sequence length="92" mass="10275">MPSDAGTGVGSKRRSKDMEWELSTFLPAESKYHNSLPLYLNVRHVEVFPVTVVLLGFLLPMSVSVQFASRHNSLSTGRVWIGYTGTRTLHPD</sequence>
<protein>
    <recommendedName>
        <fullName evidence="4">Transmembrane protein</fullName>
    </recommendedName>
</protein>
<keyword evidence="1" id="KW-0812">Transmembrane</keyword>
<organism evidence="2 3">
    <name type="scientific">Batillaria attramentaria</name>
    <dbReference type="NCBI Taxonomy" id="370345"/>
    <lineage>
        <taxon>Eukaryota</taxon>
        <taxon>Metazoa</taxon>
        <taxon>Spiralia</taxon>
        <taxon>Lophotrochozoa</taxon>
        <taxon>Mollusca</taxon>
        <taxon>Gastropoda</taxon>
        <taxon>Caenogastropoda</taxon>
        <taxon>Sorbeoconcha</taxon>
        <taxon>Cerithioidea</taxon>
        <taxon>Batillariidae</taxon>
        <taxon>Batillaria</taxon>
    </lineage>
</organism>
<accession>A0ABD0KBZ1</accession>
<evidence type="ECO:0000313" key="2">
    <source>
        <dbReference type="EMBL" id="KAK7484562.1"/>
    </source>
</evidence>
<dbReference type="EMBL" id="JACVVK020000208">
    <property type="protein sequence ID" value="KAK7484562.1"/>
    <property type="molecule type" value="Genomic_DNA"/>
</dbReference>